<sequence length="614" mass="68766">MRFLSKFSTFSAVPIVVLVLLSLLLLTTTSSSGQVSAVTAQERGLDVCPKTSKQLYVFIGPHRSASTSVEDFFYKYARGRQPGGSHGKTYHALKNIRWPLVYGEYTNDTYVEEPYRRYNSIISDSTNLNIRTEIFDSIKRDWELPNDVNSILFGGEEYDQLKPFLKSNGENIGGANNGGGYDSMNAISDIVNHLDIPSKDCVTIIVNYRLSRFEHWMSIYNDFNARRSSSSGGDEENEEDETIRSYEDHMCSETSSDKKNRIRELGTTMNPMYLSTKFLEQGYNVKMIDMSGISDHGTDISHTIGCNILGGKCEESGWVKGHVDETITNHVFDIKKGQGAIERKLIDNAEKIFLYRDCAYETELETNPKFDIVMRNTIWNSCSNDVDDNTITNNISAHTMRNVYQSLKTGTNGITRYDDTMDYTNIANNGNIADIFGTVEDGNQLLFDALLSQVNCNNGGSAENKKKKGEIQVSIENVLNGQYIQEMQANPRNNRNKSSKKKKHHGFVWFLLIMGGVVLGFYIKKHGLNGTINDGRRYANHGRNYVTEMTNDGRNYVTEMTGHDLGGGYKDNSSKGSTGFSDGIGGGFSDGPKLNAIPNDPYCDKEDEDQVDII</sequence>
<organism evidence="4 5">
    <name type="scientific">Fragilariopsis cylindrus CCMP1102</name>
    <dbReference type="NCBI Taxonomy" id="635003"/>
    <lineage>
        <taxon>Eukaryota</taxon>
        <taxon>Sar</taxon>
        <taxon>Stramenopiles</taxon>
        <taxon>Ochrophyta</taxon>
        <taxon>Bacillariophyta</taxon>
        <taxon>Bacillariophyceae</taxon>
        <taxon>Bacillariophycidae</taxon>
        <taxon>Bacillariales</taxon>
        <taxon>Bacillariaceae</taxon>
        <taxon>Fragilariopsis</taxon>
    </lineage>
</organism>
<evidence type="ECO:0000313" key="4">
    <source>
        <dbReference type="EMBL" id="OEU18289.1"/>
    </source>
</evidence>
<dbReference type="OrthoDB" id="52448at2759"/>
<dbReference type="KEGG" id="fcy:FRACYDRAFT_260334"/>
<keyword evidence="5" id="KW-1185">Reference proteome</keyword>
<keyword evidence="3" id="KW-0732">Signal</keyword>
<evidence type="ECO:0000256" key="1">
    <source>
        <dbReference type="SAM" id="MobiDB-lite"/>
    </source>
</evidence>
<feature type="transmembrane region" description="Helical" evidence="2">
    <location>
        <begin position="506"/>
        <end position="523"/>
    </location>
</feature>
<dbReference type="Proteomes" id="UP000095751">
    <property type="component" value="Unassembled WGS sequence"/>
</dbReference>
<protein>
    <submittedName>
        <fullName evidence="4">Uncharacterized protein</fullName>
    </submittedName>
</protein>
<feature type="chain" id="PRO_5009193194" evidence="3">
    <location>
        <begin position="34"/>
        <end position="614"/>
    </location>
</feature>
<feature type="compositionally biased region" description="Acidic residues" evidence="1">
    <location>
        <begin position="605"/>
        <end position="614"/>
    </location>
</feature>
<feature type="signal peptide" evidence="3">
    <location>
        <begin position="1"/>
        <end position="33"/>
    </location>
</feature>
<accession>A0A1E7FJC9</accession>
<reference evidence="4 5" key="1">
    <citation type="submission" date="2016-09" db="EMBL/GenBank/DDBJ databases">
        <title>Extensive genetic diversity and differential bi-allelic expression allows diatom success in the polar Southern Ocean.</title>
        <authorList>
            <consortium name="DOE Joint Genome Institute"/>
            <person name="Mock T."/>
            <person name="Otillar R.P."/>
            <person name="Strauss J."/>
            <person name="Dupont C."/>
            <person name="Frickenhaus S."/>
            <person name="Maumus F."/>
            <person name="Mcmullan M."/>
            <person name="Sanges R."/>
            <person name="Schmutz J."/>
            <person name="Toseland A."/>
            <person name="Valas R."/>
            <person name="Veluchamy A."/>
            <person name="Ward B.J."/>
            <person name="Allen A."/>
            <person name="Barry K."/>
            <person name="Falciatore A."/>
            <person name="Ferrante M."/>
            <person name="Fortunato A.E."/>
            <person name="Gloeckner G."/>
            <person name="Gruber A."/>
            <person name="Hipkin R."/>
            <person name="Janech M."/>
            <person name="Kroth P."/>
            <person name="Leese F."/>
            <person name="Lindquist E."/>
            <person name="Lyon B.R."/>
            <person name="Martin J."/>
            <person name="Mayer C."/>
            <person name="Parker M."/>
            <person name="Quesneville H."/>
            <person name="Raymond J."/>
            <person name="Uhlig C."/>
            <person name="Valentin K.U."/>
            <person name="Worden A.Z."/>
            <person name="Armbrust E.V."/>
            <person name="Bowler C."/>
            <person name="Green B."/>
            <person name="Moulton V."/>
            <person name="Van Oosterhout C."/>
            <person name="Grigoriev I."/>
        </authorList>
    </citation>
    <scope>NUCLEOTIDE SEQUENCE [LARGE SCALE GENOMIC DNA]</scope>
    <source>
        <strain evidence="4 5">CCMP1102</strain>
    </source>
</reference>
<keyword evidence="2" id="KW-0472">Membrane</keyword>
<proteinExistence type="predicted"/>
<dbReference type="InParanoid" id="A0A1E7FJC9"/>
<evidence type="ECO:0000256" key="2">
    <source>
        <dbReference type="SAM" id="Phobius"/>
    </source>
</evidence>
<keyword evidence="2" id="KW-0812">Transmembrane</keyword>
<evidence type="ECO:0000256" key="3">
    <source>
        <dbReference type="SAM" id="SignalP"/>
    </source>
</evidence>
<keyword evidence="2" id="KW-1133">Transmembrane helix</keyword>
<evidence type="ECO:0000313" key="5">
    <source>
        <dbReference type="Proteomes" id="UP000095751"/>
    </source>
</evidence>
<gene>
    <name evidence="4" type="ORF">FRACYDRAFT_260334</name>
</gene>
<dbReference type="AlphaFoldDB" id="A0A1E7FJC9"/>
<dbReference type="EMBL" id="KV784356">
    <property type="protein sequence ID" value="OEU18289.1"/>
    <property type="molecule type" value="Genomic_DNA"/>
</dbReference>
<feature type="region of interest" description="Disordered" evidence="1">
    <location>
        <begin position="591"/>
        <end position="614"/>
    </location>
</feature>
<name>A0A1E7FJC9_9STRA</name>